<feature type="compositionally biased region" description="Basic and acidic residues" evidence="1">
    <location>
        <begin position="690"/>
        <end position="703"/>
    </location>
</feature>
<protein>
    <submittedName>
        <fullName evidence="3">Transposase family protein</fullName>
    </submittedName>
</protein>
<feature type="region of interest" description="Disordered" evidence="1">
    <location>
        <begin position="646"/>
        <end position="703"/>
    </location>
</feature>
<dbReference type="PROSITE" id="PS50994">
    <property type="entry name" value="INTEGRASE"/>
    <property type="match status" value="1"/>
</dbReference>
<accession>A0ABR7PVK5</accession>
<dbReference type="InterPro" id="IPR001584">
    <property type="entry name" value="Integrase_cat-core"/>
</dbReference>
<dbReference type="InterPro" id="IPR036397">
    <property type="entry name" value="RNaseH_sf"/>
</dbReference>
<evidence type="ECO:0000259" key="2">
    <source>
        <dbReference type="PROSITE" id="PS50994"/>
    </source>
</evidence>
<dbReference type="SUPFAM" id="SSF53098">
    <property type="entry name" value="Ribonuclease H-like"/>
    <property type="match status" value="1"/>
</dbReference>
<dbReference type="Gene3D" id="3.30.420.10">
    <property type="entry name" value="Ribonuclease H-like superfamily/Ribonuclease H"/>
    <property type="match status" value="1"/>
</dbReference>
<comment type="caution">
    <text evidence="3">The sequence shown here is derived from an EMBL/GenBank/DDBJ whole genome shotgun (WGS) entry which is preliminary data.</text>
</comment>
<dbReference type="EMBL" id="VZQQ01000030">
    <property type="protein sequence ID" value="MBC8750288.1"/>
    <property type="molecule type" value="Genomic_DNA"/>
</dbReference>
<dbReference type="InterPro" id="IPR012337">
    <property type="entry name" value="RNaseH-like_sf"/>
</dbReference>
<feature type="region of interest" description="Disordered" evidence="1">
    <location>
        <begin position="165"/>
        <end position="195"/>
    </location>
</feature>
<evidence type="ECO:0000313" key="3">
    <source>
        <dbReference type="EMBL" id="MBC8750288.1"/>
    </source>
</evidence>
<name>A0ABR7PVK5_9BURK</name>
<evidence type="ECO:0000256" key="1">
    <source>
        <dbReference type="SAM" id="MobiDB-lite"/>
    </source>
</evidence>
<dbReference type="Proteomes" id="UP000736373">
    <property type="component" value="Unassembled WGS sequence"/>
</dbReference>
<evidence type="ECO:0000313" key="4">
    <source>
        <dbReference type="Proteomes" id="UP000736373"/>
    </source>
</evidence>
<organism evidence="3 4">
    <name type="scientific">Paraburkholderia podalyriae</name>
    <dbReference type="NCBI Taxonomy" id="1938811"/>
    <lineage>
        <taxon>Bacteria</taxon>
        <taxon>Pseudomonadati</taxon>
        <taxon>Pseudomonadota</taxon>
        <taxon>Betaproteobacteria</taxon>
        <taxon>Burkholderiales</taxon>
        <taxon>Burkholderiaceae</taxon>
        <taxon>Paraburkholderia</taxon>
    </lineage>
</organism>
<gene>
    <name evidence="3" type="ORF">F6X42_27985</name>
</gene>
<feature type="compositionally biased region" description="Basic and acidic residues" evidence="1">
    <location>
        <begin position="664"/>
        <end position="674"/>
    </location>
</feature>
<dbReference type="RefSeq" id="WP_187637239.1">
    <property type="nucleotide sequence ID" value="NZ_VZQQ01000030.1"/>
</dbReference>
<feature type="compositionally biased region" description="Basic residues" evidence="1">
    <location>
        <begin position="654"/>
        <end position="663"/>
    </location>
</feature>
<reference evidence="3 4" key="1">
    <citation type="submission" date="2019-09" db="EMBL/GenBank/DDBJ databases">
        <title>Paraburkholderia podalyriae sp. nov., A South African Podalyria-associated rhizobium.</title>
        <authorList>
            <person name="Mavima L."/>
            <person name="Beukes C.W."/>
            <person name="Palmer M."/>
            <person name="De Meyer S.E."/>
            <person name="James E.K."/>
            <person name="Maluk M."/>
            <person name="Avontuur J.R."/>
            <person name="Chan W.Y."/>
            <person name="Venter S.N."/>
            <person name="Steenkamp E.T."/>
        </authorList>
    </citation>
    <scope>NUCLEOTIDE SEQUENCE [LARGE SCALE GENOMIC DNA]</scope>
    <source>
        <strain evidence="3 4">WC7.3b</strain>
    </source>
</reference>
<keyword evidence="4" id="KW-1185">Reference proteome</keyword>
<feature type="domain" description="Integrase catalytic" evidence="2">
    <location>
        <begin position="295"/>
        <end position="517"/>
    </location>
</feature>
<feature type="compositionally biased region" description="Polar residues" evidence="1">
    <location>
        <begin position="171"/>
        <end position="184"/>
    </location>
</feature>
<sequence length="720" mass="82022">MIDFQPETSPALAAGLVLRNGITTDVQYLRITHVFPSCVYVMRIREPLDVRAARRPRRVERANIEKLASEPGSNWGRVTLPAALSDSPKKNSEKDQELEHAWTLIRPLVCEFEQENNLVRNAFSRLIRRRADLMQISAVTLRKLLLRYYYFGSVKSGLLSLPHGPDPVSERQATSGDVTSPSATKRSRRGRKSANTSALGVNDFVVSNDDIADMIHRFEREHNRDGHPLSKIYVDYLANEFRARHPDIASEYLMKRRQAPVTLRQFRYYTDEVFQFRCDIAGVRDREQDHKSGLIAIGPGEITEIDSTRGRIHLISRKNPTCCVGQPTIYLAIDRWSRYIPGAYLSLRAPSYEELRYLLLIMFTDRESRFSNLDVDIDDQRWPRGRLSACICEDRGPDQVCASAKQAIADDLKIELQILRPRYPDGKAIVERLIRTLKARMASERGAYADRPMDRDTKAAARKSKSVAIYTLSEAYRILIELIVEHNNRPHRSLRRNKILTRAGVAPTPQAAYLWGLKNITGMPVPPLSDADYQRLLLGTDKASIVDREVAYRGRTYLPVNAAAKLMALQFPKRSKDIDIRVDKTFFRDLYIPSSRGRWAKFRMKKSATNDIRGVALDEEEALKKIQSELWAHADDEATRSRVASAVSAQTNSKRARSGKGRTVRGDDSDDVKRRLTGTPSQIPGTPTLPRRDNDSAWKATEQREKEALLAMVQARRRRK</sequence>
<proteinExistence type="predicted"/>